<evidence type="ECO:0000313" key="1">
    <source>
        <dbReference type="EMBL" id="KAF7274338.1"/>
    </source>
</evidence>
<dbReference type="EMBL" id="JAACXV010012901">
    <property type="protein sequence ID" value="KAF7274338.1"/>
    <property type="molecule type" value="Genomic_DNA"/>
</dbReference>
<accession>A0A834I935</accession>
<gene>
    <name evidence="1" type="ORF">GWI33_012995</name>
</gene>
<comment type="caution">
    <text evidence="1">The sequence shown here is derived from an EMBL/GenBank/DDBJ whole genome shotgun (WGS) entry which is preliminary data.</text>
</comment>
<sequence length="205" mass="23837">MSKPKEITALNHSDVSRKIISKDEPTISPLELTDYSGKNRNENISEYSLKKEAFLQAVKQYKALNADTVIKKKVALHENYEDQLDLSFLKENNRLENDCQSLCCCLTSEPNVIGKLHRKRSIRPIHKVQEAIPDICLFEPWFQRYLTLNKFIWAARSIILKNRLVKVLNKLKSLTVSDIEKINDGAMMKKAVDFHCHPVFERFLY</sequence>
<proteinExistence type="predicted"/>
<name>A0A834I935_RHYFE</name>
<keyword evidence="2" id="KW-1185">Reference proteome</keyword>
<protein>
    <submittedName>
        <fullName evidence="1">Uncharacterized protein</fullName>
    </submittedName>
</protein>
<dbReference type="AlphaFoldDB" id="A0A834I935"/>
<reference evidence="1" key="1">
    <citation type="submission" date="2020-08" db="EMBL/GenBank/DDBJ databases">
        <title>Genome sequencing and assembly of the red palm weevil Rhynchophorus ferrugineus.</title>
        <authorList>
            <person name="Dias G.B."/>
            <person name="Bergman C.M."/>
            <person name="Manee M."/>
        </authorList>
    </citation>
    <scope>NUCLEOTIDE SEQUENCE</scope>
    <source>
        <strain evidence="1">AA-2017</strain>
        <tissue evidence="1">Whole larva</tissue>
    </source>
</reference>
<organism evidence="1 2">
    <name type="scientific">Rhynchophorus ferrugineus</name>
    <name type="common">Red palm weevil</name>
    <name type="synonym">Curculio ferrugineus</name>
    <dbReference type="NCBI Taxonomy" id="354439"/>
    <lineage>
        <taxon>Eukaryota</taxon>
        <taxon>Metazoa</taxon>
        <taxon>Ecdysozoa</taxon>
        <taxon>Arthropoda</taxon>
        <taxon>Hexapoda</taxon>
        <taxon>Insecta</taxon>
        <taxon>Pterygota</taxon>
        <taxon>Neoptera</taxon>
        <taxon>Endopterygota</taxon>
        <taxon>Coleoptera</taxon>
        <taxon>Polyphaga</taxon>
        <taxon>Cucujiformia</taxon>
        <taxon>Curculionidae</taxon>
        <taxon>Dryophthorinae</taxon>
        <taxon>Rhynchophorus</taxon>
    </lineage>
</organism>
<dbReference type="Proteomes" id="UP000625711">
    <property type="component" value="Unassembled WGS sequence"/>
</dbReference>
<evidence type="ECO:0000313" key="2">
    <source>
        <dbReference type="Proteomes" id="UP000625711"/>
    </source>
</evidence>
<dbReference type="OrthoDB" id="5538672at2759"/>